<proteinExistence type="predicted"/>
<dbReference type="InterPro" id="IPR036691">
    <property type="entry name" value="Endo/exonu/phosph_ase_sf"/>
</dbReference>
<accession>A0A9X5BGB1</accession>
<dbReference type="Pfam" id="PF03372">
    <property type="entry name" value="Exo_endo_phos"/>
    <property type="match status" value="1"/>
</dbReference>
<keyword evidence="3" id="KW-0378">Hydrolase</keyword>
<dbReference type="Gene3D" id="3.60.10.10">
    <property type="entry name" value="Endonuclease/exonuclease/phosphatase"/>
    <property type="match status" value="1"/>
</dbReference>
<keyword evidence="1" id="KW-0472">Membrane</keyword>
<keyword evidence="3" id="KW-0540">Nuclease</keyword>
<feature type="domain" description="Endonuclease/exonuclease/phosphatase" evidence="2">
    <location>
        <begin position="88"/>
        <end position="357"/>
    </location>
</feature>
<evidence type="ECO:0000313" key="4">
    <source>
        <dbReference type="Proteomes" id="UP001154420"/>
    </source>
</evidence>
<dbReference type="SUPFAM" id="SSF56219">
    <property type="entry name" value="DNase I-like"/>
    <property type="match status" value="1"/>
</dbReference>
<dbReference type="EMBL" id="QZDT01000016">
    <property type="protein sequence ID" value="NBJ93148.1"/>
    <property type="molecule type" value="Genomic_DNA"/>
</dbReference>
<organism evidence="3 4">
    <name type="scientific">Parablautia muri</name>
    <dbReference type="NCBI Taxonomy" id="2320879"/>
    <lineage>
        <taxon>Bacteria</taxon>
        <taxon>Bacillati</taxon>
        <taxon>Bacillota</taxon>
        <taxon>Clostridia</taxon>
        <taxon>Lachnospirales</taxon>
        <taxon>Lachnospiraceae</taxon>
        <taxon>Parablautia</taxon>
    </lineage>
</organism>
<reference evidence="3" key="1">
    <citation type="submission" date="2018-09" db="EMBL/GenBank/DDBJ databases">
        <title>Murine metabolic-syndrome-specific gut microbial biobank.</title>
        <authorList>
            <person name="Liu C."/>
        </authorList>
    </citation>
    <scope>NUCLEOTIDE SEQUENCE</scope>
    <source>
        <strain evidence="3">D42-62</strain>
    </source>
</reference>
<protein>
    <submittedName>
        <fullName evidence="3">Endonuclease/exonuclease/phosphatase family protein</fullName>
    </submittedName>
</protein>
<evidence type="ECO:0000259" key="2">
    <source>
        <dbReference type="Pfam" id="PF03372"/>
    </source>
</evidence>
<dbReference type="InterPro" id="IPR005135">
    <property type="entry name" value="Endo/exonuclease/phosphatase"/>
</dbReference>
<comment type="caution">
    <text evidence="3">The sequence shown here is derived from an EMBL/GenBank/DDBJ whole genome shotgun (WGS) entry which is preliminary data.</text>
</comment>
<sequence length="381" mass="43026">MNAVPQDVLAICGDIKKKGGRRKVKKAIKRGIIIVLVLAALLGGYAAYVFKTYYRLPDMLTLEVKRNGENSDFENGFKVSPGGAYFIMTYNIGFGAYRSDYSFFMDGGKSSWGKDEESVIAAVCSMGDIVSTVNPDFVLLQEVDIDGTRSYHTNQLELMNQFLEGYYYDFAQNYDSPFLFFPPWEPHGANQAGIATYARAEITDAMRRSLPISESFSKLVDLDRCYSISRIPVENGFNLCIYNVHTSAYGGSDEIREAQLATLYEDMAFDYKRGNYVICGGDFNHNLKAGAQENAPEWAYPFPRESLPEGFHMAIDAAMKESVEHNTCRSAETPYDEETTYTVTLDGFIVSDNVQVNFYQHMDWGYEFSDHDPVLMQFILE</sequence>
<keyword evidence="4" id="KW-1185">Reference proteome</keyword>
<keyword evidence="1" id="KW-1133">Transmembrane helix</keyword>
<dbReference type="Proteomes" id="UP001154420">
    <property type="component" value="Unassembled WGS sequence"/>
</dbReference>
<dbReference type="GO" id="GO:0004519">
    <property type="term" value="F:endonuclease activity"/>
    <property type="evidence" value="ECO:0007669"/>
    <property type="project" value="UniProtKB-KW"/>
</dbReference>
<evidence type="ECO:0000256" key="1">
    <source>
        <dbReference type="SAM" id="Phobius"/>
    </source>
</evidence>
<evidence type="ECO:0000313" key="3">
    <source>
        <dbReference type="EMBL" id="NBJ93148.1"/>
    </source>
</evidence>
<name>A0A9X5BGB1_9FIRM</name>
<gene>
    <name evidence="3" type="ORF">D5281_11210</name>
</gene>
<dbReference type="OrthoDB" id="7616949at2"/>
<keyword evidence="1" id="KW-0812">Transmembrane</keyword>
<dbReference type="AlphaFoldDB" id="A0A9X5BGB1"/>
<keyword evidence="3" id="KW-0255">Endonuclease</keyword>
<feature type="transmembrane region" description="Helical" evidence="1">
    <location>
        <begin position="31"/>
        <end position="50"/>
    </location>
</feature>